<keyword evidence="3" id="KW-1185">Reference proteome</keyword>
<dbReference type="Proteomes" id="UP000475862">
    <property type="component" value="Unassembled WGS sequence"/>
</dbReference>
<evidence type="ECO:0000256" key="1">
    <source>
        <dbReference type="SAM" id="Phobius"/>
    </source>
</evidence>
<organism evidence="2 3">
    <name type="scientific">Aphis glycines</name>
    <name type="common">Soybean aphid</name>
    <dbReference type="NCBI Taxonomy" id="307491"/>
    <lineage>
        <taxon>Eukaryota</taxon>
        <taxon>Metazoa</taxon>
        <taxon>Ecdysozoa</taxon>
        <taxon>Arthropoda</taxon>
        <taxon>Hexapoda</taxon>
        <taxon>Insecta</taxon>
        <taxon>Pterygota</taxon>
        <taxon>Neoptera</taxon>
        <taxon>Paraneoptera</taxon>
        <taxon>Hemiptera</taxon>
        <taxon>Sternorrhyncha</taxon>
        <taxon>Aphidomorpha</taxon>
        <taxon>Aphidoidea</taxon>
        <taxon>Aphididae</taxon>
        <taxon>Aphidini</taxon>
        <taxon>Aphis</taxon>
        <taxon>Aphis</taxon>
    </lineage>
</organism>
<dbReference type="OrthoDB" id="10280061at2759"/>
<name>A0A6G0TUB1_APHGL</name>
<protein>
    <submittedName>
        <fullName evidence="2">Uncharacterized protein</fullName>
    </submittedName>
</protein>
<accession>A0A6G0TUB1</accession>
<keyword evidence="1" id="KW-0812">Transmembrane</keyword>
<keyword evidence="1" id="KW-0472">Membrane</keyword>
<reference evidence="2 3" key="1">
    <citation type="submission" date="2019-08" db="EMBL/GenBank/DDBJ databases">
        <title>The genome of the soybean aphid Biotype 1, its phylome, world population structure and adaptation to the North American continent.</title>
        <authorList>
            <person name="Giordano R."/>
            <person name="Donthu R.K."/>
            <person name="Hernandez A.G."/>
            <person name="Wright C.L."/>
            <person name="Zimin A.V."/>
        </authorList>
    </citation>
    <scope>NUCLEOTIDE SEQUENCE [LARGE SCALE GENOMIC DNA]</scope>
    <source>
        <tissue evidence="2">Whole aphids</tissue>
    </source>
</reference>
<gene>
    <name evidence="2" type="ORF">AGLY_005824</name>
</gene>
<dbReference type="EMBL" id="VYZN01000017">
    <property type="protein sequence ID" value="KAE9537852.1"/>
    <property type="molecule type" value="Genomic_DNA"/>
</dbReference>
<evidence type="ECO:0000313" key="2">
    <source>
        <dbReference type="EMBL" id="KAE9537852.1"/>
    </source>
</evidence>
<evidence type="ECO:0000313" key="3">
    <source>
        <dbReference type="Proteomes" id="UP000475862"/>
    </source>
</evidence>
<feature type="transmembrane region" description="Helical" evidence="1">
    <location>
        <begin position="248"/>
        <end position="274"/>
    </location>
</feature>
<proteinExistence type="predicted"/>
<comment type="caution">
    <text evidence="2">The sequence shown here is derived from an EMBL/GenBank/DDBJ whole genome shotgun (WGS) entry which is preliminary data.</text>
</comment>
<keyword evidence="1" id="KW-1133">Transmembrane helix</keyword>
<sequence>MYFPKNEFQLFQQKFEVYDRNPLPPPLPNTRSDTNIRFKIFKYFLCIFRINAFQHECRLLIKDHLISKYLLVCKLLYNKTCKIYLAKLTLALCPPLRETPLSPTIVLSPYINCSKSVFNAHTCITLVTIKLNNKYQTIIFNLQITMVLVTRTKLFHALRYFLQKVVTLVKLLASYTFPAPTGPIIAANRPGLMIKLILSKKLDLLLVGKVMLVTTAKCYIEFYFFFLQILTNYLLNCFVRLSKNGSQVYILIVCNPDIISFIKLTLLSVLSAIFNRILEMSNVITPITDDTPTSCHKK</sequence>
<dbReference type="AlphaFoldDB" id="A0A6G0TUB1"/>